<dbReference type="AlphaFoldDB" id="W9XTY6"/>
<evidence type="ECO:0000256" key="2">
    <source>
        <dbReference type="ARBA" id="ARBA00009486"/>
    </source>
</evidence>
<organism evidence="5 6">
    <name type="scientific">Capronia coronata CBS 617.96</name>
    <dbReference type="NCBI Taxonomy" id="1182541"/>
    <lineage>
        <taxon>Eukaryota</taxon>
        <taxon>Fungi</taxon>
        <taxon>Dikarya</taxon>
        <taxon>Ascomycota</taxon>
        <taxon>Pezizomycotina</taxon>
        <taxon>Eurotiomycetes</taxon>
        <taxon>Chaetothyriomycetidae</taxon>
        <taxon>Chaetothyriales</taxon>
        <taxon>Herpotrichiellaceae</taxon>
        <taxon>Capronia</taxon>
    </lineage>
</organism>
<dbReference type="GeneID" id="19162183"/>
<comment type="subcellular location">
    <subcellularLocation>
        <location evidence="1">Membrane</location>
        <topology evidence="1">Single-pass type II membrane protein</topology>
    </subcellularLocation>
</comment>
<evidence type="ECO:0000256" key="3">
    <source>
        <dbReference type="ARBA" id="ARBA00022968"/>
    </source>
</evidence>
<dbReference type="OrthoDB" id="3631276at2759"/>
<dbReference type="GO" id="GO:0016020">
    <property type="term" value="C:membrane"/>
    <property type="evidence" value="ECO:0007669"/>
    <property type="project" value="UniProtKB-SubCell"/>
</dbReference>
<evidence type="ECO:0000313" key="6">
    <source>
        <dbReference type="Proteomes" id="UP000019484"/>
    </source>
</evidence>
<name>W9XTY6_9EURO</name>
<evidence type="ECO:0000256" key="1">
    <source>
        <dbReference type="ARBA" id="ARBA00004606"/>
    </source>
</evidence>
<evidence type="ECO:0000256" key="4">
    <source>
        <dbReference type="SAM" id="MobiDB-lite"/>
    </source>
</evidence>
<gene>
    <name evidence="5" type="ORF">A1O1_07322</name>
</gene>
<feature type="compositionally biased region" description="Basic and acidic residues" evidence="4">
    <location>
        <begin position="545"/>
        <end position="556"/>
    </location>
</feature>
<dbReference type="Proteomes" id="UP000019484">
    <property type="component" value="Unassembled WGS sequence"/>
</dbReference>
<evidence type="ECO:0000313" key="5">
    <source>
        <dbReference type="EMBL" id="EXJ83698.1"/>
    </source>
</evidence>
<sequence length="571" mass="64146">MEARVQSSQDYEGIDCDCALPGLPSDTHSRLCTGHLANAHKPWLPTSSNFENFETDVQNDNVLQTLPITGFLNDGKAGKRTCDELRYDGELQVERSFYLEDDLVELATSLKGHPMIDYSGQDQRLTFEEMVDKTWARLSGSSVWLENYEVFLSVTRVIFYDKGVKHWPAISFIRGQLYNEDWNELKNHTIQWHGNDITFPTVFNVPAPYEVGGGFYGPEDPRIIIEPDVEDAEPIVVFNMLNDLKTMTRAMHMYRPFSNVTTILSINGQKERAQSEKNWAPFFHNEHETPASGQKKWPSQYIHFIHSFGPLTILKCHVGNGWCDLVYEQKVAEGLAGAHDDTHGRISGGTNLVPLQLKSSTGAHAYVGFPRSHIDVGCKSVSMYRPELLVLTAYGDDFYLNFLSDSVDFGDAALPPEGLSDPCGEGHILITNSIAKWDQSSRKDEMTISFSVADSTVQILRLHGVYKLLQNLPYLGATLQRDLSQDGEVIWDLRWSAVGKDVIACAVEAAQNYSIAIGTPFKGLARGEEPEPEPEPEPEDEKPNEEEKSKDDVENKESDEDEMVVMEGPWD</sequence>
<protein>
    <submittedName>
        <fullName evidence="5">Uncharacterized protein</fullName>
    </submittedName>
</protein>
<accession>W9XTY6</accession>
<dbReference type="STRING" id="1182541.W9XTY6"/>
<comment type="similarity">
    <text evidence="2">Belongs to the BMT family.</text>
</comment>
<dbReference type="Pfam" id="PF12141">
    <property type="entry name" value="BMT"/>
    <property type="match status" value="2"/>
</dbReference>
<dbReference type="GO" id="GO:0000030">
    <property type="term" value="F:mannosyltransferase activity"/>
    <property type="evidence" value="ECO:0007669"/>
    <property type="project" value="InterPro"/>
</dbReference>
<dbReference type="HOGENOM" id="CLU_013841_2_1_1"/>
<keyword evidence="3" id="KW-0812">Transmembrane</keyword>
<dbReference type="RefSeq" id="XP_007726384.1">
    <property type="nucleotide sequence ID" value="XM_007728194.1"/>
</dbReference>
<dbReference type="EMBL" id="AMWN01000006">
    <property type="protein sequence ID" value="EXJ83698.1"/>
    <property type="molecule type" value="Genomic_DNA"/>
</dbReference>
<feature type="region of interest" description="Disordered" evidence="4">
    <location>
        <begin position="523"/>
        <end position="571"/>
    </location>
</feature>
<reference evidence="5 6" key="1">
    <citation type="submission" date="2013-03" db="EMBL/GenBank/DDBJ databases">
        <title>The Genome Sequence of Capronia coronata CBS 617.96.</title>
        <authorList>
            <consortium name="The Broad Institute Genomics Platform"/>
            <person name="Cuomo C."/>
            <person name="de Hoog S."/>
            <person name="Gorbushina A."/>
            <person name="Walker B."/>
            <person name="Young S.K."/>
            <person name="Zeng Q."/>
            <person name="Gargeya S."/>
            <person name="Fitzgerald M."/>
            <person name="Haas B."/>
            <person name="Abouelleil A."/>
            <person name="Allen A.W."/>
            <person name="Alvarado L."/>
            <person name="Arachchi H.M."/>
            <person name="Berlin A.M."/>
            <person name="Chapman S.B."/>
            <person name="Gainer-Dewar J."/>
            <person name="Goldberg J."/>
            <person name="Griggs A."/>
            <person name="Gujja S."/>
            <person name="Hansen M."/>
            <person name="Howarth C."/>
            <person name="Imamovic A."/>
            <person name="Ireland A."/>
            <person name="Larimer J."/>
            <person name="McCowan C."/>
            <person name="Murphy C."/>
            <person name="Pearson M."/>
            <person name="Poon T.W."/>
            <person name="Priest M."/>
            <person name="Roberts A."/>
            <person name="Saif S."/>
            <person name="Shea T."/>
            <person name="Sisk P."/>
            <person name="Sykes S."/>
            <person name="Wortman J."/>
            <person name="Nusbaum C."/>
            <person name="Birren B."/>
        </authorList>
    </citation>
    <scope>NUCLEOTIDE SEQUENCE [LARGE SCALE GENOMIC DNA]</scope>
    <source>
        <strain evidence="5 6">CBS 617.96</strain>
    </source>
</reference>
<comment type="caution">
    <text evidence="5">The sequence shown here is derived from an EMBL/GenBank/DDBJ whole genome shotgun (WGS) entry which is preliminary data.</text>
</comment>
<feature type="compositionally biased region" description="Acidic residues" evidence="4">
    <location>
        <begin position="557"/>
        <end position="571"/>
    </location>
</feature>
<dbReference type="eggNOG" id="ENOG502QTZG">
    <property type="taxonomic scope" value="Eukaryota"/>
</dbReference>
<dbReference type="InterPro" id="IPR021988">
    <property type="entry name" value="BMT1"/>
</dbReference>
<proteinExistence type="inferred from homology"/>
<feature type="compositionally biased region" description="Acidic residues" evidence="4">
    <location>
        <begin position="530"/>
        <end position="544"/>
    </location>
</feature>
<keyword evidence="6" id="KW-1185">Reference proteome</keyword>
<keyword evidence="3" id="KW-0735">Signal-anchor</keyword>